<dbReference type="PANTHER" id="PTHR24373">
    <property type="entry name" value="SLIT RELATED LEUCINE-RICH REPEAT NEURONAL PROTEIN"/>
    <property type="match status" value="1"/>
</dbReference>
<proteinExistence type="predicted"/>
<evidence type="ECO:0000313" key="3">
    <source>
        <dbReference type="Proteomes" id="UP000694255"/>
    </source>
</evidence>
<dbReference type="RefSeq" id="XP_049261530.1">
    <property type="nucleotide sequence ID" value="XM_049409227.1"/>
</dbReference>
<gene>
    <name evidence="2" type="ORF">J8A68_005189</name>
</gene>
<evidence type="ECO:0000256" key="1">
    <source>
        <dbReference type="ARBA" id="ARBA00022729"/>
    </source>
</evidence>
<reference evidence="2 3" key="1">
    <citation type="journal article" date="2021" name="DNA Res.">
        <title>Genome analysis of Candida subhashii reveals its hybrid nature and dual mitochondrial genome conformations.</title>
        <authorList>
            <person name="Mixao V."/>
            <person name="Hegedusova E."/>
            <person name="Saus E."/>
            <person name="Pryszcz L.P."/>
            <person name="Cillingova A."/>
            <person name="Nosek J."/>
            <person name="Gabaldon T."/>
        </authorList>
    </citation>
    <scope>NUCLEOTIDE SEQUENCE [LARGE SCALE GENOMIC DNA]</scope>
    <source>
        <strain evidence="2 3">CBS 10753</strain>
    </source>
</reference>
<dbReference type="EMBL" id="JAGSYN010000222">
    <property type="protein sequence ID" value="KAG7661297.1"/>
    <property type="molecule type" value="Genomic_DNA"/>
</dbReference>
<comment type="caution">
    <text evidence="2">The sequence shown here is derived from an EMBL/GenBank/DDBJ whole genome shotgun (WGS) entry which is preliminary data.</text>
</comment>
<dbReference type="PROSITE" id="PS51450">
    <property type="entry name" value="LRR"/>
    <property type="match status" value="1"/>
</dbReference>
<dbReference type="GeneID" id="73471989"/>
<keyword evidence="3" id="KW-1185">Reference proteome</keyword>
<dbReference type="InterPro" id="IPR001611">
    <property type="entry name" value="Leu-rich_rpt"/>
</dbReference>
<dbReference type="AlphaFoldDB" id="A0A8J5QHL5"/>
<dbReference type="GO" id="GO:0031012">
    <property type="term" value="C:extracellular matrix"/>
    <property type="evidence" value="ECO:0007669"/>
    <property type="project" value="TreeGrafter"/>
</dbReference>
<dbReference type="Proteomes" id="UP000694255">
    <property type="component" value="Unassembled WGS sequence"/>
</dbReference>
<dbReference type="OrthoDB" id="676979at2759"/>
<keyword evidence="1" id="KW-0732">Signal</keyword>
<dbReference type="InterPro" id="IPR050328">
    <property type="entry name" value="Dev_Immune_Receptor"/>
</dbReference>
<dbReference type="PANTHER" id="PTHR24373:SF370">
    <property type="entry name" value="FISH-LIPS, ISOFORM E"/>
    <property type="match status" value="1"/>
</dbReference>
<organism evidence="2 3">
    <name type="scientific">[Candida] subhashii</name>
    <dbReference type="NCBI Taxonomy" id="561895"/>
    <lineage>
        <taxon>Eukaryota</taxon>
        <taxon>Fungi</taxon>
        <taxon>Dikarya</taxon>
        <taxon>Ascomycota</taxon>
        <taxon>Saccharomycotina</taxon>
        <taxon>Pichiomycetes</taxon>
        <taxon>Debaryomycetaceae</taxon>
        <taxon>Spathaspora</taxon>
    </lineage>
</organism>
<accession>A0A8J5QHL5</accession>
<protein>
    <submittedName>
        <fullName evidence="2">Uncharacterized protein</fullName>
    </submittedName>
</protein>
<dbReference type="Pfam" id="PF00560">
    <property type="entry name" value="LRR_1"/>
    <property type="match status" value="1"/>
</dbReference>
<sequence>MNQQPPPKKQKTGKQIIYLPDEIGELIVSYIPDHYLEANLFTPLIGEFIAMKLYRYIHVGSLFSKLGGQLQFKFVDSQRGLQGIVSQSFFNDENFVSAKDSYTELSVNQFVQLSKKYPRFKPHIIHFHSLNRLFWMHHRYPEILRKLPRVDVSLRDDSNRASSLVALPYNIYSISDIPKVFTEVNLLSNISGLCADYLPQIADKSWGKDLQELELRWEKGLGELPHLFPNLKKLRIDSLDSLGIGTLRFPSKLQCLNIRVEHIERLDVSYLDGLTEFVAEIGYGSNILDKIKFPLGIERVILFCDYYGPVTEAPANLEIYPNLRDFRIYYSYIHSPWEVSVTIGELLKIPDTLKILSVDLEPGSLLPANLILPHSLTVLSLSNIPLDFVDRRGNAWSSVIFPETLVELILQIAYLEGITLPKSLQRLYLTTTLPIESVKFLDLKNLTNLKLDGNCVGAKLICKFPSSLESLEVLFEDIPLEKVVIEASNLKQIEFKDLPFKCIGTSNFQLPDCVESLSFLTIKKHEVSEMEENLRSRHGEIKRNVFPSRLRELYLKGCFITSDILEGIGLQSNSNLEKLDLSYNSISRLEKLPSSLKSLRLDGNPISKFLTPTIFSDLTKLRELRMADTKINEYFESDQSTVLNFPSSLVILNLSNNKLQPGVAPRLLLSGCAQLQELWLSGNRAMTDVQVIIDTVKSASPEIVELRLDEEVRKYVKVEGDNFLSF</sequence>
<evidence type="ECO:0000313" key="2">
    <source>
        <dbReference type="EMBL" id="KAG7661297.1"/>
    </source>
</evidence>
<name>A0A8J5QHL5_9ASCO</name>